<evidence type="ECO:0000313" key="4">
    <source>
        <dbReference type="Proteomes" id="UP000244089"/>
    </source>
</evidence>
<evidence type="ECO:0000313" key="3">
    <source>
        <dbReference type="EMBL" id="TDP91253.1"/>
    </source>
</evidence>
<dbReference type="Proteomes" id="UP000244089">
    <property type="component" value="Unassembled WGS sequence"/>
</dbReference>
<dbReference type="OrthoDB" id="5465282at2"/>
<gene>
    <name evidence="3" type="ORF">C7957_11852</name>
    <name evidence="2" type="ORF">C8C76_10218</name>
</gene>
<organism evidence="2 4">
    <name type="scientific">Halanaerobium saccharolyticum</name>
    <dbReference type="NCBI Taxonomy" id="43595"/>
    <lineage>
        <taxon>Bacteria</taxon>
        <taxon>Bacillati</taxon>
        <taxon>Bacillota</taxon>
        <taxon>Clostridia</taxon>
        <taxon>Halanaerobiales</taxon>
        <taxon>Halanaerobiaceae</taxon>
        <taxon>Halanaerobium</taxon>
    </lineage>
</organism>
<keyword evidence="1" id="KW-0472">Membrane</keyword>
<protein>
    <submittedName>
        <fullName evidence="2">Uncharacterized protein</fullName>
    </submittedName>
</protein>
<feature type="transmembrane region" description="Helical" evidence="1">
    <location>
        <begin position="134"/>
        <end position="154"/>
    </location>
</feature>
<feature type="transmembrane region" description="Helical" evidence="1">
    <location>
        <begin position="102"/>
        <end position="122"/>
    </location>
</feature>
<dbReference type="AlphaFoldDB" id="A0A2T5RRE3"/>
<feature type="transmembrane region" description="Helical" evidence="1">
    <location>
        <begin position="40"/>
        <end position="59"/>
    </location>
</feature>
<evidence type="ECO:0000313" key="2">
    <source>
        <dbReference type="EMBL" id="PTW02699.1"/>
    </source>
</evidence>
<reference evidence="2 4" key="1">
    <citation type="submission" date="2018-04" db="EMBL/GenBank/DDBJ databases">
        <title>Subsurface microbial communities from deep shales in Ohio and West Virginia, USA.</title>
        <authorList>
            <person name="Wrighton K."/>
        </authorList>
    </citation>
    <scope>NUCLEOTIDE SEQUENCE [LARGE SCALE GENOMIC DNA]</scope>
    <source>
        <strain evidence="3 5">MSL 7</strain>
        <strain evidence="2 4">WC1</strain>
    </source>
</reference>
<dbReference type="Proteomes" id="UP000295176">
    <property type="component" value="Unassembled WGS sequence"/>
</dbReference>
<accession>A0A2T5RRE3</accession>
<feature type="transmembrane region" description="Helical" evidence="1">
    <location>
        <begin position="71"/>
        <end position="96"/>
    </location>
</feature>
<comment type="caution">
    <text evidence="2">The sequence shown here is derived from an EMBL/GenBank/DDBJ whole genome shotgun (WGS) entry which is preliminary data.</text>
</comment>
<evidence type="ECO:0000256" key="1">
    <source>
        <dbReference type="SAM" id="Phobius"/>
    </source>
</evidence>
<keyword evidence="1" id="KW-1133">Transmembrane helix</keyword>
<dbReference type="EMBL" id="QAXS01000002">
    <property type="protein sequence ID" value="PTW02699.1"/>
    <property type="molecule type" value="Genomic_DNA"/>
</dbReference>
<sequence length="159" mass="17228">MIYYFTAALTAILFIIDREKTIRGLKIGLKKIRKNSPVFLNMIILVAFSLYFVSDELILKFLGDGSGAVGVALAGGLGSLAFMPGFVAFPLAGILLEKGVSYTVIAAFTTTLMMVGLVTYPVEKDFFGLKITVIRNLISLVMAIIVSIAIGLFYGELFI</sequence>
<dbReference type="RefSeq" id="WP_108137876.1">
    <property type="nucleotide sequence ID" value="NZ_JBQPXQ010000037.1"/>
</dbReference>
<proteinExistence type="predicted"/>
<dbReference type="EMBL" id="SNXX01000018">
    <property type="protein sequence ID" value="TDP91253.1"/>
    <property type="molecule type" value="Genomic_DNA"/>
</dbReference>
<keyword evidence="1" id="KW-0812">Transmembrane</keyword>
<name>A0A2T5RRE3_9FIRM</name>
<evidence type="ECO:0000313" key="5">
    <source>
        <dbReference type="Proteomes" id="UP000295176"/>
    </source>
</evidence>